<organism evidence="1 2">
    <name type="scientific">Serendipita indica (strain DSM 11827)</name>
    <name type="common">Root endophyte fungus</name>
    <name type="synonym">Piriformospora indica</name>
    <dbReference type="NCBI Taxonomy" id="1109443"/>
    <lineage>
        <taxon>Eukaryota</taxon>
        <taxon>Fungi</taxon>
        <taxon>Dikarya</taxon>
        <taxon>Basidiomycota</taxon>
        <taxon>Agaricomycotina</taxon>
        <taxon>Agaricomycetes</taxon>
        <taxon>Sebacinales</taxon>
        <taxon>Serendipitaceae</taxon>
        <taxon>Serendipita</taxon>
    </lineage>
</organism>
<dbReference type="InParanoid" id="G4TZP0"/>
<accession>G4TZP0</accession>
<evidence type="ECO:0000313" key="1">
    <source>
        <dbReference type="EMBL" id="CCA76783.1"/>
    </source>
</evidence>
<dbReference type="Proteomes" id="UP000007148">
    <property type="component" value="Unassembled WGS sequence"/>
</dbReference>
<protein>
    <submittedName>
        <fullName evidence="1">Uncharacterized protein</fullName>
    </submittedName>
</protein>
<dbReference type="AlphaFoldDB" id="G4TZP0"/>
<gene>
    <name evidence="1" type="ORF">PIIN_10769</name>
</gene>
<name>G4TZP0_SERID</name>
<dbReference type="EMBL" id="CAFZ01000998">
    <property type="protein sequence ID" value="CCA76783.1"/>
    <property type="molecule type" value="Genomic_DNA"/>
</dbReference>
<proteinExistence type="predicted"/>
<dbReference type="HOGENOM" id="CLU_3260762_0_0_1"/>
<sequence length="42" mass="4965">MIRTRQSFNQVYLTTKSNKNNKAPGLDTTYLRRQFWSKVGKS</sequence>
<keyword evidence="2" id="KW-1185">Reference proteome</keyword>
<evidence type="ECO:0000313" key="2">
    <source>
        <dbReference type="Proteomes" id="UP000007148"/>
    </source>
</evidence>
<reference evidence="1 2" key="1">
    <citation type="journal article" date="2011" name="PLoS Pathog.">
        <title>Endophytic Life Strategies Decoded by Genome and Transcriptome Analyses of the Mutualistic Root Symbiont Piriformospora indica.</title>
        <authorList>
            <person name="Zuccaro A."/>
            <person name="Lahrmann U."/>
            <person name="Guldener U."/>
            <person name="Langen G."/>
            <person name="Pfiffi S."/>
            <person name="Biedenkopf D."/>
            <person name="Wong P."/>
            <person name="Samans B."/>
            <person name="Grimm C."/>
            <person name="Basiewicz M."/>
            <person name="Murat C."/>
            <person name="Martin F."/>
            <person name="Kogel K.H."/>
        </authorList>
    </citation>
    <scope>NUCLEOTIDE SEQUENCE [LARGE SCALE GENOMIC DNA]</scope>
    <source>
        <strain evidence="1 2">DSM 11827</strain>
    </source>
</reference>
<comment type="caution">
    <text evidence="1">The sequence shown here is derived from an EMBL/GenBank/DDBJ whole genome shotgun (WGS) entry which is preliminary data.</text>
</comment>